<organism evidence="1 2">
    <name type="scientific">Sphaerodactylus townsendi</name>
    <dbReference type="NCBI Taxonomy" id="933632"/>
    <lineage>
        <taxon>Eukaryota</taxon>
        <taxon>Metazoa</taxon>
        <taxon>Chordata</taxon>
        <taxon>Craniata</taxon>
        <taxon>Vertebrata</taxon>
        <taxon>Euteleostomi</taxon>
        <taxon>Lepidosauria</taxon>
        <taxon>Squamata</taxon>
        <taxon>Bifurcata</taxon>
        <taxon>Gekkota</taxon>
        <taxon>Sphaerodactylidae</taxon>
        <taxon>Sphaerodactylus</taxon>
    </lineage>
</organism>
<keyword evidence="2" id="KW-1185">Reference proteome</keyword>
<evidence type="ECO:0000313" key="2">
    <source>
        <dbReference type="Proteomes" id="UP000827872"/>
    </source>
</evidence>
<dbReference type="EMBL" id="CM037630">
    <property type="protein sequence ID" value="KAH7987192.1"/>
    <property type="molecule type" value="Genomic_DNA"/>
</dbReference>
<reference evidence="1" key="1">
    <citation type="submission" date="2021-08" db="EMBL/GenBank/DDBJ databases">
        <title>The first chromosome-level gecko genome reveals the dynamic sex chromosomes of Neotropical dwarf geckos (Sphaerodactylidae: Sphaerodactylus).</title>
        <authorList>
            <person name="Pinto B.J."/>
            <person name="Keating S.E."/>
            <person name="Gamble T."/>
        </authorList>
    </citation>
    <scope>NUCLEOTIDE SEQUENCE</scope>
    <source>
        <strain evidence="1">TG3544</strain>
    </source>
</reference>
<proteinExistence type="predicted"/>
<evidence type="ECO:0000313" key="1">
    <source>
        <dbReference type="EMBL" id="KAH7987192.1"/>
    </source>
</evidence>
<dbReference type="Proteomes" id="UP000827872">
    <property type="component" value="Linkage Group LG17"/>
</dbReference>
<name>A0ACB8E4W3_9SAUR</name>
<protein>
    <submittedName>
        <fullName evidence="1">Alpha-protein kinase 3</fullName>
    </submittedName>
</protein>
<sequence>MAVLSGFISKEEIEAGEEIEMTPMVFAKGLADSGFWGDKLFGRIMVEDLEVGQGFQRKACRARAIYGLEPVFESGRTGVIKIRNLIAFGGRSENTLMERNYDITIQECKIQNSSREYCKIFAAEARAIPAFGPVPEIIPVYLIYRPANNVPYATMEEDLPGQFERFCGRERDGSLAPASASEVGHKCTAFQHWLYQWTNGNLLVTDLEGVGWKVTNVRIVTRTKGYQGLKDSCCPALLEHFAASHRCNRYCELLALKSLETPQPPAKAKGSRSPISNRKAPSAQASPQLQKKGLASPQPLRKGSVSPKSARRCPEVTESQPPARPKAGDNGKASRTQ</sequence>
<accession>A0ACB8E4W3</accession>
<comment type="caution">
    <text evidence="1">The sequence shown here is derived from an EMBL/GenBank/DDBJ whole genome shotgun (WGS) entry which is preliminary data.</text>
</comment>
<keyword evidence="1" id="KW-0418">Kinase</keyword>
<keyword evidence="1" id="KW-0808">Transferase</keyword>
<gene>
    <name evidence="1" type="primary">ALPK3</name>
    <name evidence="1" type="ORF">K3G42_001524</name>
</gene>